<dbReference type="CDD" id="cd18577">
    <property type="entry name" value="ABC_6TM_Pgp_ABCB1_D1_like"/>
    <property type="match status" value="1"/>
</dbReference>
<dbReference type="Gene3D" id="1.20.1560.10">
    <property type="entry name" value="ABC transporter type 1, transmembrane domain"/>
    <property type="match status" value="1"/>
</dbReference>
<dbReference type="Pfam" id="PF00664">
    <property type="entry name" value="ABC_membrane"/>
    <property type="match status" value="2"/>
</dbReference>
<evidence type="ECO:0000259" key="12">
    <source>
        <dbReference type="PROSITE" id="PS50929"/>
    </source>
</evidence>
<keyword evidence="8 10" id="KW-0472">Membrane</keyword>
<dbReference type="InterPro" id="IPR011527">
    <property type="entry name" value="ABC1_TM_dom"/>
</dbReference>
<dbReference type="InterPro" id="IPR039421">
    <property type="entry name" value="Type_1_exporter"/>
</dbReference>
<comment type="similarity">
    <text evidence="2">Belongs to the ABC transporter superfamily. ABCB family. Multidrug resistance exporter (TC 3.A.1.201) subfamily.</text>
</comment>
<keyword evidence="3" id="KW-0813">Transport</keyword>
<dbReference type="InterPro" id="IPR003593">
    <property type="entry name" value="AAA+_ATPase"/>
</dbReference>
<feature type="domain" description="ABC transporter" evidence="11">
    <location>
        <begin position="371"/>
        <end position="616"/>
    </location>
</feature>
<feature type="transmembrane region" description="Helical" evidence="10">
    <location>
        <begin position="958"/>
        <end position="977"/>
    </location>
</feature>
<evidence type="ECO:0000259" key="11">
    <source>
        <dbReference type="PROSITE" id="PS50893"/>
    </source>
</evidence>
<evidence type="ECO:0000256" key="6">
    <source>
        <dbReference type="ARBA" id="ARBA00022840"/>
    </source>
</evidence>
<dbReference type="InterPro" id="IPR027417">
    <property type="entry name" value="P-loop_NTPase"/>
</dbReference>
<feature type="domain" description="ABC transmembrane type-1" evidence="12">
    <location>
        <begin position="41"/>
        <end position="335"/>
    </location>
</feature>
<dbReference type="GO" id="GO:0005743">
    <property type="term" value="C:mitochondrial inner membrane"/>
    <property type="evidence" value="ECO:0007669"/>
    <property type="project" value="TreeGrafter"/>
</dbReference>
<dbReference type="SUPFAM" id="SSF52540">
    <property type="entry name" value="P-loop containing nucleoside triphosphate hydrolases"/>
    <property type="match status" value="2"/>
</dbReference>
<keyword evidence="9" id="KW-0175">Coiled coil</keyword>
<evidence type="ECO:0000256" key="7">
    <source>
        <dbReference type="ARBA" id="ARBA00022989"/>
    </source>
</evidence>
<dbReference type="CDD" id="cd18578">
    <property type="entry name" value="ABC_6TM_Pgp_ABCB1_D2_like"/>
    <property type="match status" value="1"/>
</dbReference>
<dbReference type="SUPFAM" id="SSF90123">
    <property type="entry name" value="ABC transporter transmembrane region"/>
    <property type="match status" value="2"/>
</dbReference>
<dbReference type="PROSITE" id="PS50929">
    <property type="entry name" value="ABC_TM1F"/>
    <property type="match status" value="2"/>
</dbReference>
<feature type="transmembrane region" description="Helical" evidence="10">
    <location>
        <begin position="263"/>
        <end position="286"/>
    </location>
</feature>
<dbReference type="FunFam" id="3.40.50.300:FF:000604">
    <property type="entry name" value="ABC transporter B family member 28"/>
    <property type="match status" value="1"/>
</dbReference>
<keyword evidence="14" id="KW-1185">Reference proteome</keyword>
<dbReference type="Pfam" id="PF00005">
    <property type="entry name" value="ABC_tran"/>
    <property type="match status" value="2"/>
</dbReference>
<dbReference type="Proteomes" id="UP000039865">
    <property type="component" value="Unassembled WGS sequence"/>
</dbReference>
<accession>A0A078B483</accession>
<dbReference type="GO" id="GO:0005524">
    <property type="term" value="F:ATP binding"/>
    <property type="evidence" value="ECO:0007669"/>
    <property type="project" value="UniProtKB-KW"/>
</dbReference>
<gene>
    <name evidence="13" type="primary">Contig3517.g3758</name>
    <name evidence="13" type="ORF">STYLEM_17132</name>
</gene>
<dbReference type="GO" id="GO:0090374">
    <property type="term" value="P:oligopeptide export from mitochondrion"/>
    <property type="evidence" value="ECO:0007669"/>
    <property type="project" value="TreeGrafter"/>
</dbReference>
<evidence type="ECO:0000256" key="4">
    <source>
        <dbReference type="ARBA" id="ARBA00022692"/>
    </source>
</evidence>
<evidence type="ECO:0000256" key="10">
    <source>
        <dbReference type="SAM" id="Phobius"/>
    </source>
</evidence>
<dbReference type="OMA" id="TYFPEYV"/>
<dbReference type="EMBL" id="CCKQ01016139">
    <property type="protein sequence ID" value="CDW88017.1"/>
    <property type="molecule type" value="Genomic_DNA"/>
</dbReference>
<dbReference type="InterPro" id="IPR003439">
    <property type="entry name" value="ABC_transporter-like_ATP-bd"/>
</dbReference>
<comment type="subcellular location">
    <subcellularLocation>
        <location evidence="1">Membrane</location>
        <topology evidence="1">Multi-pass membrane protein</topology>
    </subcellularLocation>
</comment>
<feature type="coiled-coil region" evidence="9">
    <location>
        <begin position="1348"/>
        <end position="1375"/>
    </location>
</feature>
<evidence type="ECO:0000313" key="14">
    <source>
        <dbReference type="Proteomes" id="UP000039865"/>
    </source>
</evidence>
<sequence>MTKEKSLSTGQLQSTMNDQVQTTLLRKFFQFTSKRDKIMILLGTISAVATGTLLPIIAILIGDISDAFEPLNDSDYKRASLSEISSKIGIVSFFIWFSGYIYFSFWQHIAENITNDLRIRYLNSLLNQEVQYLEQIQVQQLPSLLGENFSQISESIGQKLSAFIFSSVNMLAALIVSIVRGVDLTAIFFSVFPAMFIILAFLGAIVKKTSQSKINALSQMTQKIDETLLGIKVVKTFAQEDREIKKFGEISENSRLKSVKAEYFTCAFIAILKSVIFGFYGMNLWIATIYIDQKRINPNTGKQYTVGEIFSIIFCVMSCSSMTFQLIPHLQAVLKVRIIGKQIFDIIERQPYQISDSPVLIQQNIPSFSRIEFDKVTFRYPNNKIDQFSNFSFQIKAHTSTVIVGASGLGKSTIAQLLERFYDPNFGVIRFDEINLNDIPINVLRDSIGYVQQEPILLQGSIRDNILFGNKDASEIDMKNALQKSNATFVYDLENWLDTYVGTSSLINLSGGQKQRIAIARALVKNPKILILDEATSALDPKSEQEVQQAIFNLQNFNKDDENKEEQITIIMIAHRLQTIQTAQNLIYLSKDQGEIKVIQAEKGTEDYEQIMIKLTLQSQNKSIEDKQIADIIQNENCKSQQLKIVINNQDDMIFPSEGNDDVIEQINRNNQIASLNIKEIDQESKQSNQNFGTFGNIMKYYCPKYLVLASILSSLIDSFAHPLNGFIFSKILFVLINNPYSSTFEEDRNFWCSSYMVLVLAAGISDFVNNGIHKHLNENLTNNVRVKLYSTIVKKRFAWFDNKERAPGILSGYLTEEIRHLNGLTSQAINNTLESIFCLLIGIGIAFFHSWRLALIGMAASPFVVIGGIAIQIALWNKAQNTTKAGSKEKIKIQPYDQANSLISEILTNYKTVISFGSKNIDYLIEKYQVLLQEPHRNAVKYAHYSGLMYGYSMSSMYLFTAFMFGISAKYIILYYDDPEESFVAIYTMLYSALQAGVLISQVPSLDRAKQAAQKIFSIICEDDNLKNQHSSVKVQQNSEHKIINGSVQFKNVQFKYPSREEKLFEKLNLTIPAGQRVAIVGHSGSGKSTIANLIIRMYEIDQGEILIDGQNLKNFEVQSYLDQIGYVMQEPILFDMSIKDNIKYGHPEASDYEVRQSAILANAIKFIEGRKNIGQSTASKDFSIIIENDEDDNDDQQKYNEFKNHFEKELQIYRAQQSSAKIEYNMKIISLLIDQGDQQISDKINQNTQLLIKLTFQSDQKDYDIVKLLEKFFWEVEVQEIRNYIQTAPECENKQEITSEIEEQFIQNQGKFDKETVQIFFKKSLNSEKDQKQSTFKEFIDNAQNLERIDIIKKKLEEKFQQIKAKLENTHILSDDSLHQGFNKQCGPKGSKLSGGQKQRIAIARALIKNPKILILDEATSALDEESQEQVQKALETAMEVDYCYGQGRDC</sequence>
<feature type="transmembrane region" description="Helical" evidence="10">
    <location>
        <begin position="84"/>
        <end position="103"/>
    </location>
</feature>
<dbReference type="Gene3D" id="3.40.50.300">
    <property type="entry name" value="P-loop containing nucleotide triphosphate hydrolases"/>
    <property type="match status" value="3"/>
</dbReference>
<keyword evidence="4 10" id="KW-0812">Transmembrane</keyword>
<dbReference type="OrthoDB" id="417789at2759"/>
<evidence type="ECO:0000256" key="1">
    <source>
        <dbReference type="ARBA" id="ARBA00004141"/>
    </source>
</evidence>
<keyword evidence="6" id="KW-0067">ATP-binding</keyword>
<dbReference type="InterPro" id="IPR017871">
    <property type="entry name" value="ABC_transporter-like_CS"/>
</dbReference>
<dbReference type="InterPro" id="IPR036640">
    <property type="entry name" value="ABC1_TM_sf"/>
</dbReference>
<feature type="transmembrane region" description="Helical" evidence="10">
    <location>
        <begin position="38"/>
        <end position="64"/>
    </location>
</feature>
<dbReference type="FunCoup" id="A0A078B483">
    <property type="interactions" value="3"/>
</dbReference>
<protein>
    <submittedName>
        <fullName evidence="13">Abc transporter family protein</fullName>
    </submittedName>
</protein>
<evidence type="ECO:0000256" key="2">
    <source>
        <dbReference type="ARBA" id="ARBA00007577"/>
    </source>
</evidence>
<dbReference type="SMART" id="SM00382">
    <property type="entry name" value="AAA"/>
    <property type="match status" value="2"/>
</dbReference>
<feature type="transmembrane region" description="Helical" evidence="10">
    <location>
        <begin position="185"/>
        <end position="206"/>
    </location>
</feature>
<feature type="transmembrane region" description="Helical" evidence="10">
    <location>
        <begin position="160"/>
        <end position="179"/>
    </location>
</feature>
<evidence type="ECO:0000256" key="5">
    <source>
        <dbReference type="ARBA" id="ARBA00022741"/>
    </source>
</evidence>
<keyword evidence="5" id="KW-0547">Nucleotide-binding</keyword>
<proteinExistence type="inferred from homology"/>
<feature type="transmembrane region" description="Helical" evidence="10">
    <location>
        <begin position="855"/>
        <end position="877"/>
    </location>
</feature>
<organism evidence="13 14">
    <name type="scientific">Stylonychia lemnae</name>
    <name type="common">Ciliate</name>
    <dbReference type="NCBI Taxonomy" id="5949"/>
    <lineage>
        <taxon>Eukaryota</taxon>
        <taxon>Sar</taxon>
        <taxon>Alveolata</taxon>
        <taxon>Ciliophora</taxon>
        <taxon>Intramacronucleata</taxon>
        <taxon>Spirotrichea</taxon>
        <taxon>Stichotrichia</taxon>
        <taxon>Sporadotrichida</taxon>
        <taxon>Oxytrichidae</taxon>
        <taxon>Stylonychinae</taxon>
        <taxon>Stylonychia</taxon>
    </lineage>
</organism>
<dbReference type="PROSITE" id="PS00211">
    <property type="entry name" value="ABC_TRANSPORTER_1"/>
    <property type="match status" value="2"/>
</dbReference>
<dbReference type="InParanoid" id="A0A078B483"/>
<evidence type="ECO:0000256" key="9">
    <source>
        <dbReference type="SAM" id="Coils"/>
    </source>
</evidence>
<feature type="transmembrane region" description="Helical" evidence="10">
    <location>
        <begin position="829"/>
        <end position="849"/>
    </location>
</feature>
<keyword evidence="7 10" id="KW-1133">Transmembrane helix</keyword>
<feature type="domain" description="ABC transporter" evidence="11">
    <location>
        <begin position="1049"/>
        <end position="1453"/>
    </location>
</feature>
<dbReference type="GO" id="GO:0015421">
    <property type="term" value="F:ABC-type oligopeptide transporter activity"/>
    <property type="evidence" value="ECO:0007669"/>
    <property type="project" value="TreeGrafter"/>
</dbReference>
<evidence type="ECO:0000313" key="13">
    <source>
        <dbReference type="EMBL" id="CDW88017.1"/>
    </source>
</evidence>
<evidence type="ECO:0000256" key="8">
    <source>
        <dbReference type="ARBA" id="ARBA00023136"/>
    </source>
</evidence>
<evidence type="ECO:0000256" key="3">
    <source>
        <dbReference type="ARBA" id="ARBA00022448"/>
    </source>
</evidence>
<name>A0A078B483_STYLE</name>
<feature type="domain" description="ABC transmembrane type-1" evidence="12">
    <location>
        <begin position="709"/>
        <end position="1009"/>
    </location>
</feature>
<dbReference type="PANTHER" id="PTHR43394:SF27">
    <property type="entry name" value="ATP-DEPENDENT TRANSLOCASE ABCB1-LIKE"/>
    <property type="match status" value="1"/>
</dbReference>
<dbReference type="PROSITE" id="PS50893">
    <property type="entry name" value="ABC_TRANSPORTER_2"/>
    <property type="match status" value="2"/>
</dbReference>
<dbReference type="PANTHER" id="PTHR43394">
    <property type="entry name" value="ATP-DEPENDENT PERMEASE MDL1, MITOCHONDRIAL"/>
    <property type="match status" value="1"/>
</dbReference>
<dbReference type="GO" id="GO:0016887">
    <property type="term" value="F:ATP hydrolysis activity"/>
    <property type="evidence" value="ECO:0007669"/>
    <property type="project" value="InterPro"/>
</dbReference>
<reference evidence="13 14" key="1">
    <citation type="submission" date="2014-06" db="EMBL/GenBank/DDBJ databases">
        <authorList>
            <person name="Swart Estienne"/>
        </authorList>
    </citation>
    <scope>NUCLEOTIDE SEQUENCE [LARGE SCALE GENOMIC DNA]</scope>
    <source>
        <strain evidence="13 14">130c</strain>
    </source>
</reference>
<feature type="transmembrane region" description="Helical" evidence="10">
    <location>
        <begin position="306"/>
        <end position="327"/>
    </location>
</feature>